<feature type="compositionally biased region" description="Basic and acidic residues" evidence="1">
    <location>
        <begin position="38"/>
        <end position="47"/>
    </location>
</feature>
<name>A0A2P5AWT7_TREOI</name>
<feature type="region of interest" description="Disordered" evidence="1">
    <location>
        <begin position="33"/>
        <end position="57"/>
    </location>
</feature>
<feature type="region of interest" description="Disordered" evidence="1">
    <location>
        <begin position="85"/>
        <end position="106"/>
    </location>
</feature>
<keyword evidence="2" id="KW-0689">Ribosomal protein</keyword>
<keyword evidence="2" id="KW-0687">Ribonucleoprotein</keyword>
<evidence type="ECO:0000313" key="2">
    <source>
        <dbReference type="EMBL" id="PON40971.1"/>
    </source>
</evidence>
<accession>A0A2P5AWT7</accession>
<dbReference type="InParanoid" id="A0A2P5AWT7"/>
<proteinExistence type="predicted"/>
<reference evidence="3" key="1">
    <citation type="submission" date="2016-06" db="EMBL/GenBank/DDBJ databases">
        <title>Parallel loss of symbiosis genes in relatives of nitrogen-fixing non-legume Parasponia.</title>
        <authorList>
            <person name="Van Velzen R."/>
            <person name="Holmer R."/>
            <person name="Bu F."/>
            <person name="Rutten L."/>
            <person name="Van Zeijl A."/>
            <person name="Liu W."/>
            <person name="Santuari L."/>
            <person name="Cao Q."/>
            <person name="Sharma T."/>
            <person name="Shen D."/>
            <person name="Roswanjaya Y."/>
            <person name="Wardhani T."/>
            <person name="Kalhor M.S."/>
            <person name="Jansen J."/>
            <person name="Van den Hoogen J."/>
            <person name="Gungor B."/>
            <person name="Hartog M."/>
            <person name="Hontelez J."/>
            <person name="Verver J."/>
            <person name="Yang W.-C."/>
            <person name="Schijlen E."/>
            <person name="Repin R."/>
            <person name="Schilthuizen M."/>
            <person name="Schranz E."/>
            <person name="Heidstra R."/>
            <person name="Miyata K."/>
            <person name="Fedorova E."/>
            <person name="Kohlen W."/>
            <person name="Bisseling T."/>
            <person name="Smit S."/>
            <person name="Geurts R."/>
        </authorList>
    </citation>
    <scope>NUCLEOTIDE SEQUENCE [LARGE SCALE GENOMIC DNA]</scope>
    <source>
        <strain evidence="3">cv. RG33-2</strain>
    </source>
</reference>
<dbReference type="OrthoDB" id="10267824at2759"/>
<sequence>MVSNPNQRAMKLPKTCHNQWLGHRPTVQKVTMNPIHHPHYEDEDRSKSSGFGKDFSNPTGLQATLLMQLYKLKLLVLSLTGNLVRSPLADKTATKNKQPQDSKSKE</sequence>
<dbReference type="InterPro" id="IPR014726">
    <property type="entry name" value="Ribosomal_uL2_dom3"/>
</dbReference>
<gene>
    <name evidence="2" type="ORF">TorRG33x02_339270</name>
</gene>
<dbReference type="Gene3D" id="4.10.950.10">
    <property type="entry name" value="Ribosomal protein L2, domain 3"/>
    <property type="match status" value="1"/>
</dbReference>
<protein>
    <submittedName>
        <fullName evidence="2">Ribosomal protein</fullName>
    </submittedName>
</protein>
<dbReference type="EMBL" id="JXTC01000675">
    <property type="protein sequence ID" value="PON40971.1"/>
    <property type="molecule type" value="Genomic_DNA"/>
</dbReference>
<dbReference type="InterPro" id="IPR008991">
    <property type="entry name" value="Translation_prot_SH3-like_sf"/>
</dbReference>
<dbReference type="Proteomes" id="UP000237000">
    <property type="component" value="Unassembled WGS sequence"/>
</dbReference>
<comment type="caution">
    <text evidence="2">The sequence shown here is derived from an EMBL/GenBank/DDBJ whole genome shotgun (WGS) entry which is preliminary data.</text>
</comment>
<organism evidence="2 3">
    <name type="scientific">Trema orientale</name>
    <name type="common">Charcoal tree</name>
    <name type="synonym">Celtis orientalis</name>
    <dbReference type="NCBI Taxonomy" id="63057"/>
    <lineage>
        <taxon>Eukaryota</taxon>
        <taxon>Viridiplantae</taxon>
        <taxon>Streptophyta</taxon>
        <taxon>Embryophyta</taxon>
        <taxon>Tracheophyta</taxon>
        <taxon>Spermatophyta</taxon>
        <taxon>Magnoliopsida</taxon>
        <taxon>eudicotyledons</taxon>
        <taxon>Gunneridae</taxon>
        <taxon>Pentapetalae</taxon>
        <taxon>rosids</taxon>
        <taxon>fabids</taxon>
        <taxon>Rosales</taxon>
        <taxon>Cannabaceae</taxon>
        <taxon>Trema</taxon>
    </lineage>
</organism>
<dbReference type="GO" id="GO:0005840">
    <property type="term" value="C:ribosome"/>
    <property type="evidence" value="ECO:0007669"/>
    <property type="project" value="UniProtKB-KW"/>
</dbReference>
<dbReference type="SUPFAM" id="SSF50104">
    <property type="entry name" value="Translation proteins SH3-like domain"/>
    <property type="match status" value="1"/>
</dbReference>
<dbReference type="AlphaFoldDB" id="A0A2P5AWT7"/>
<evidence type="ECO:0000256" key="1">
    <source>
        <dbReference type="SAM" id="MobiDB-lite"/>
    </source>
</evidence>
<keyword evidence="3" id="KW-1185">Reference proteome</keyword>
<evidence type="ECO:0000313" key="3">
    <source>
        <dbReference type="Proteomes" id="UP000237000"/>
    </source>
</evidence>